<protein>
    <submittedName>
        <fullName evidence="1">Uncharacterized protein</fullName>
    </submittedName>
</protein>
<name>A0ACC1TC68_9APHY</name>
<keyword evidence="2" id="KW-1185">Reference proteome</keyword>
<accession>A0ACC1TC68</accession>
<dbReference type="Proteomes" id="UP001148662">
    <property type="component" value="Unassembled WGS sequence"/>
</dbReference>
<evidence type="ECO:0000313" key="1">
    <source>
        <dbReference type="EMBL" id="KAJ3557529.1"/>
    </source>
</evidence>
<evidence type="ECO:0000313" key="2">
    <source>
        <dbReference type="Proteomes" id="UP001148662"/>
    </source>
</evidence>
<dbReference type="EMBL" id="JANHOG010000151">
    <property type="protein sequence ID" value="KAJ3557529.1"/>
    <property type="molecule type" value="Genomic_DNA"/>
</dbReference>
<gene>
    <name evidence="1" type="ORF">NM688_g1428</name>
</gene>
<sequence>MKPAQFDISMHERTYLADNEFNIRASSYTTLCRYLSGYAFVRSNLLTDIQLLRSRRRSSDKRFPKSLVAAVWILDTVNQVVIFYMGYRYLIYDHADILAIYEDPAKEVFLNVVISAVIQSYFVYRIRKSKSWSLIDCYSHSSFFQLFYPVSNNVWITAFCAFWILAALVLGITYCVKLCILCYESSDSSPSDADLRYMHLNPLWMNVNTKPCALVNLAVVTTGDMIIAIFLTFYLCRKRTGFRRSNDTIAKLMILALNDGALTTSTIHKWCLTVFPAYLWAIQPLRNEFVGWPTAARKAVLSSFIEDLFGFENCIGSGDGNLIRFSATPILQGHAYILLGKSTKLPNPWVILLTIVLMYYTNSFLAILKAGECFKGTVRRNMTSDELNAFIRNGIVMAASRNDTSSAPTPTAALPRLTFDGTLGVIYISAPQVFFCIHITHVGALHSKRYRRDILRVDDYSDFYISAQQQEGPKAVPDCCHHLMARTLPLLLDTAHLALICSFVYHYTVTNFANLLALLIVPPTVGIHVVLAGLSDARLYLQNLQMYVPMSSFQLSYSVLDYLLVSGENIYLTAAIIFVAFLALLGSPAMAALAIKVKYISNFIQFRWLVYCTFISGAVVDVMIASSLCFLLWRRRTGFRRTDTAINTLMIYAINTGAFTSCVSVVAVIAYATMPNNLVYLGLLMILPKLLLNSLLANLNARPTLKGHDTGDMVSINLSDFTTTNPSQPRGGSHHDSSEDEPVLRIKREVDSETYQKEDQLTP</sequence>
<comment type="caution">
    <text evidence="1">The sequence shown here is derived from an EMBL/GenBank/DDBJ whole genome shotgun (WGS) entry which is preliminary data.</text>
</comment>
<reference evidence="1" key="1">
    <citation type="submission" date="2022-07" db="EMBL/GenBank/DDBJ databases">
        <title>Genome Sequence of Phlebia brevispora.</title>
        <authorList>
            <person name="Buettner E."/>
        </authorList>
    </citation>
    <scope>NUCLEOTIDE SEQUENCE</scope>
    <source>
        <strain evidence="1">MPL23</strain>
    </source>
</reference>
<organism evidence="1 2">
    <name type="scientific">Phlebia brevispora</name>
    <dbReference type="NCBI Taxonomy" id="194682"/>
    <lineage>
        <taxon>Eukaryota</taxon>
        <taxon>Fungi</taxon>
        <taxon>Dikarya</taxon>
        <taxon>Basidiomycota</taxon>
        <taxon>Agaricomycotina</taxon>
        <taxon>Agaricomycetes</taxon>
        <taxon>Polyporales</taxon>
        <taxon>Meruliaceae</taxon>
        <taxon>Phlebia</taxon>
    </lineage>
</organism>
<proteinExistence type="predicted"/>